<comment type="caution">
    <text evidence="1">The sequence shown here is derived from an EMBL/GenBank/DDBJ whole genome shotgun (WGS) entry which is preliminary data.</text>
</comment>
<evidence type="ECO:0000313" key="1">
    <source>
        <dbReference type="EMBL" id="GIX80041.1"/>
    </source>
</evidence>
<accession>A0AAV4N6C7</accession>
<name>A0AAV4N6C7_CAEEX</name>
<keyword evidence="2" id="KW-1185">Reference proteome</keyword>
<protein>
    <submittedName>
        <fullName evidence="1">Uncharacterized protein</fullName>
    </submittedName>
</protein>
<dbReference type="AlphaFoldDB" id="A0AAV4N6C7"/>
<gene>
    <name evidence="1" type="ORF">CEXT_610681</name>
</gene>
<sequence length="95" mass="10886">MENMEMVVVPVYIIQSTISRIEILPGGKKEPAGRHKDIPEKYEPIINFQRKGSLTEMFDRTALRHFCCFSCNQVSIDKVEVSPALTLTSMQDIFH</sequence>
<dbReference type="EMBL" id="BPLR01002996">
    <property type="protein sequence ID" value="GIX80041.1"/>
    <property type="molecule type" value="Genomic_DNA"/>
</dbReference>
<dbReference type="Proteomes" id="UP001054945">
    <property type="component" value="Unassembled WGS sequence"/>
</dbReference>
<organism evidence="1 2">
    <name type="scientific">Caerostris extrusa</name>
    <name type="common">Bark spider</name>
    <name type="synonym">Caerostris bankana</name>
    <dbReference type="NCBI Taxonomy" id="172846"/>
    <lineage>
        <taxon>Eukaryota</taxon>
        <taxon>Metazoa</taxon>
        <taxon>Ecdysozoa</taxon>
        <taxon>Arthropoda</taxon>
        <taxon>Chelicerata</taxon>
        <taxon>Arachnida</taxon>
        <taxon>Araneae</taxon>
        <taxon>Araneomorphae</taxon>
        <taxon>Entelegynae</taxon>
        <taxon>Araneoidea</taxon>
        <taxon>Araneidae</taxon>
        <taxon>Caerostris</taxon>
    </lineage>
</organism>
<reference evidence="1 2" key="1">
    <citation type="submission" date="2021-06" db="EMBL/GenBank/DDBJ databases">
        <title>Caerostris extrusa draft genome.</title>
        <authorList>
            <person name="Kono N."/>
            <person name="Arakawa K."/>
        </authorList>
    </citation>
    <scope>NUCLEOTIDE SEQUENCE [LARGE SCALE GENOMIC DNA]</scope>
</reference>
<evidence type="ECO:0000313" key="2">
    <source>
        <dbReference type="Proteomes" id="UP001054945"/>
    </source>
</evidence>
<proteinExistence type="predicted"/>